<keyword evidence="2" id="KW-0624">Polysaccharide degradation</keyword>
<dbReference type="InterPro" id="IPR013783">
    <property type="entry name" value="Ig-like_fold"/>
</dbReference>
<dbReference type="Proteomes" id="UP001183246">
    <property type="component" value="Unassembled WGS sequence"/>
</dbReference>
<keyword evidence="2" id="KW-0119">Carbohydrate metabolism</keyword>
<proteinExistence type="predicted"/>
<dbReference type="PROSITE" id="PS51318">
    <property type="entry name" value="TAT"/>
    <property type="match status" value="1"/>
</dbReference>
<dbReference type="SMART" id="SM00060">
    <property type="entry name" value="FN3"/>
    <property type="match status" value="1"/>
</dbReference>
<gene>
    <name evidence="4" type="ORF">RM590_12725</name>
</gene>
<dbReference type="InterPro" id="IPR036116">
    <property type="entry name" value="FN3_sf"/>
</dbReference>
<comment type="caution">
    <text evidence="4">The sequence shown here is derived from an EMBL/GenBank/DDBJ whole genome shotgun (WGS) entry which is preliminary data.</text>
</comment>
<keyword evidence="5" id="KW-1185">Reference proteome</keyword>
<evidence type="ECO:0000256" key="2">
    <source>
        <dbReference type="ARBA" id="ARBA00023326"/>
    </source>
</evidence>
<evidence type="ECO:0000313" key="5">
    <source>
        <dbReference type="Proteomes" id="UP001183246"/>
    </source>
</evidence>
<keyword evidence="1" id="KW-0326">Glycosidase</keyword>
<dbReference type="RefSeq" id="WP_311704609.1">
    <property type="nucleotide sequence ID" value="NZ_JAVREL010000006.1"/>
</dbReference>
<evidence type="ECO:0000313" key="4">
    <source>
        <dbReference type="EMBL" id="MDT0343471.1"/>
    </source>
</evidence>
<organism evidence="4 5">
    <name type="scientific">Streptomyces litchfieldiae</name>
    <dbReference type="NCBI Taxonomy" id="3075543"/>
    <lineage>
        <taxon>Bacteria</taxon>
        <taxon>Bacillati</taxon>
        <taxon>Actinomycetota</taxon>
        <taxon>Actinomycetes</taxon>
        <taxon>Kitasatosporales</taxon>
        <taxon>Streptomycetaceae</taxon>
        <taxon>Streptomyces</taxon>
    </lineage>
</organism>
<evidence type="ECO:0000259" key="3">
    <source>
        <dbReference type="PROSITE" id="PS50853"/>
    </source>
</evidence>
<feature type="domain" description="Fibronectin type-III" evidence="3">
    <location>
        <begin position="930"/>
        <end position="1020"/>
    </location>
</feature>
<dbReference type="Gene3D" id="2.60.40.10">
    <property type="entry name" value="Immunoglobulins"/>
    <property type="match status" value="1"/>
</dbReference>
<dbReference type="InterPro" id="IPR003961">
    <property type="entry name" value="FN3_dom"/>
</dbReference>
<sequence length="1319" mass="143149">MAPGPSRRSLLQISAAGTATTLLALNSAGPAAARGSTAAAAAPGAAAARPDVLDGVVFGDAASEEAHALAAEGTQLVDGPAGGRARTALPLATPGDRGADLRFVLAVDPAEQNHLTLKFWGEDDSEYKTVLFVNGEQASYRGAADYEPINAGTRGGLPGRYFFATALLPLASTQGQSEVEIIVRTYASSPTGTVTAASRRYLEAFTHTSPWLEPGEGDTTDYAPGDAAAPALTPDEERALVERYQQRQIDTFNALSQRLDADPSATMSIVRYRDELRFYAEALLVDWCPARSAADQRVALGRLFTSIDNFTRQYYGNVKSLGNGGHQSDWGGYYSELGEALYIVENLIADEEVYGRERFAAFLAEPFETGTTDGENSMAGVGWQGEELTRFSAWERVLKATFDFARSRLSYIYNQVMYTYEGAWKAHEGLRVIGSRFYEGRARGHAIAGEALGWLPFLGEEVLVGPDGRELDLYHSLFKHDRNAVYTDDYLRIVMRGLARSKLDENGEIVRRLPYGRHYTGITKAGLTRENGYVGNYGEATNYLPSWFHRTWGHAGDEELNDNILRLALRSIHARGQTRYQSVDADNRRVMRMQQVIDDRNTAYPGRMAYGTDEQSGAQGMGFASLEHHMARHPERYRGRDWEPYWEYAREAVGFLQQQLVDNRYFSTFDARILPNHRYTLRFKETWEYITGGRAGFERFGRTAAGVVLPHTDLRLYTDEELARLGVARGSDRERFAWVDIDNLLFCARDGDTHLFAALLERNKGGFLGNGRVHAQRPGLDQLAQLATEGVLRYREYTLRAPSVEEAIFHDRYTPAGARPSALAGELAPVSFQPGVGRTDRDNFREDTPYAGYPELATTRFGPYFFAVNTTRAAYRNQRTHQAVLPPGTPDGSLPDLVSGQNVRVRDGRISLAPETAVLLKLDAPATVGAPALVDVVVATPGSRAVGLTWRPAAGAVSYTVTRAEGEHGTPRTVAEGVSGTTFLDRVPFGDATYSYRVRAVNGRGRGRESTPVTAVVTPARARRLRDGDWRDDAVGEGAAGSAAVGGGTVTVSGVAGAGLAGGDDDHIYDRDHRDSLYLVSRLAEGGVAVTARLGGPAGDLNGVMLRDGTGGWDRYVYLGADASGLLSFRTRSLDSREDIGTGTAGQNADGGITRSPMTVDLGENREFGIAGTPWVRLVRHADSHLVTALVSADGDRWERIAASVTPMAGVLHAGVAATADARFADVAVERVAAGVALAAVSAAERGVTVHWNKPKAAVAFSLHRTTDAAALDADPRESDAWERLTDREYATSYADETAPAGAHYRVLAHFADGTARLP</sequence>
<dbReference type="SUPFAM" id="SSF49265">
    <property type="entry name" value="Fibronectin type III"/>
    <property type="match status" value="1"/>
</dbReference>
<dbReference type="PROSITE" id="PS50853">
    <property type="entry name" value="FN3"/>
    <property type="match status" value="1"/>
</dbReference>
<evidence type="ECO:0000256" key="1">
    <source>
        <dbReference type="ARBA" id="ARBA00023295"/>
    </source>
</evidence>
<name>A0ABU2MPS3_9ACTN</name>
<reference evidence="5" key="1">
    <citation type="submission" date="2023-07" db="EMBL/GenBank/DDBJ databases">
        <title>30 novel species of actinomycetes from the DSMZ collection.</title>
        <authorList>
            <person name="Nouioui I."/>
        </authorList>
    </citation>
    <scope>NUCLEOTIDE SEQUENCE [LARGE SCALE GENOMIC DNA]</scope>
    <source>
        <strain evidence="5">DSM 44938</strain>
    </source>
</reference>
<dbReference type="InterPro" id="IPR006311">
    <property type="entry name" value="TAT_signal"/>
</dbReference>
<dbReference type="CDD" id="cd00063">
    <property type="entry name" value="FN3"/>
    <property type="match status" value="1"/>
</dbReference>
<protein>
    <submittedName>
        <fullName evidence="4">Fibronectin type III domain-containing protein</fullName>
    </submittedName>
</protein>
<accession>A0ABU2MPS3</accession>
<dbReference type="EMBL" id="JAVREL010000006">
    <property type="protein sequence ID" value="MDT0343471.1"/>
    <property type="molecule type" value="Genomic_DNA"/>
</dbReference>
<keyword evidence="1" id="KW-0378">Hydrolase</keyword>